<keyword evidence="14 16" id="KW-0175">Coiled coil</keyword>
<evidence type="ECO:0000256" key="3">
    <source>
        <dbReference type="ARBA" id="ARBA00006603"/>
    </source>
</evidence>
<dbReference type="Gene3D" id="1.20.5.730">
    <property type="entry name" value="Single helix bin"/>
    <property type="match status" value="1"/>
</dbReference>
<evidence type="ECO:0000256" key="7">
    <source>
        <dbReference type="ARBA" id="ARBA00022553"/>
    </source>
</evidence>
<evidence type="ECO:0000256" key="11">
    <source>
        <dbReference type="ARBA" id="ARBA00022771"/>
    </source>
</evidence>
<keyword evidence="7" id="KW-0597">Phosphoprotein</keyword>
<evidence type="ECO:0000256" key="13">
    <source>
        <dbReference type="ARBA" id="ARBA00022927"/>
    </source>
</evidence>
<keyword evidence="5" id="KW-0813">Transport</keyword>
<feature type="region of interest" description="Disordered" evidence="17">
    <location>
        <begin position="378"/>
        <end position="446"/>
    </location>
</feature>
<evidence type="ECO:0000256" key="8">
    <source>
        <dbReference type="ARBA" id="ARBA00022583"/>
    </source>
</evidence>
<keyword evidence="11 15" id="KW-0863">Zinc-finger</keyword>
<dbReference type="GO" id="GO:0000166">
    <property type="term" value="F:nucleotide binding"/>
    <property type="evidence" value="ECO:0007669"/>
    <property type="project" value="InterPro"/>
</dbReference>
<accession>A0A553NCG9</accession>
<evidence type="ECO:0000256" key="1">
    <source>
        <dbReference type="ARBA" id="ARBA00004412"/>
    </source>
</evidence>
<comment type="similarity">
    <text evidence="4">Belongs to the Gfo/Idh/MocA family.</text>
</comment>
<evidence type="ECO:0000256" key="2">
    <source>
        <dbReference type="ARBA" id="ARBA00004496"/>
    </source>
</evidence>
<evidence type="ECO:0000256" key="5">
    <source>
        <dbReference type="ARBA" id="ARBA00022448"/>
    </source>
</evidence>
<dbReference type="GO" id="GO:0008270">
    <property type="term" value="F:zinc ion binding"/>
    <property type="evidence" value="ECO:0007669"/>
    <property type="project" value="UniProtKB-KW"/>
</dbReference>
<name>A0A553NCG9_TIGCA</name>
<protein>
    <recommendedName>
        <fullName evidence="18">FYVE-type domain-containing protein</fullName>
    </recommendedName>
</protein>
<comment type="subcellular location">
    <subcellularLocation>
        <location evidence="2">Cytoplasm</location>
    </subcellularLocation>
    <subcellularLocation>
        <location evidence="1">Early endosome</location>
    </subcellularLocation>
</comment>
<sequence>MEATVDDQLSLINLESPSSPESPETEMEHVQTESEAISLDESPEAVLGTDATPEATIQSLTLKVEALERTLDESKSEVAVAECLKDSVIHLERVKKSQDEELATLQQLLNEAHDEASSNRTRFEHELAKIRAIKNQLEHENHELKISLKLGRGGSVSAAMGQVGVSDGSVLDKETISQISDATRSFARRMRSNIQTAVIRPSSSKPELDDNMKRAYEDTELLKSIVVPLEEQINALKDKLRETDSLLREQESRQGQTLLGVEAMAQWLSGRSLEEAMAGLVEKSNDPDLLSTRDRLKEDLYVGLLSTRYSLLNSELAGLRREHAETVELLSKERSCTKKLRQESVINSSDLVRLQREHLGEVTRLQAVLSEEQMREIMKPQSPATHLNDNSAISTLPEDSSPAETIGVSDLDVKPPPLDTSNSNSTSNSSVDSSPVHDNVSGKSDDSLNMARIVSSVEWDDMQKELSKVRALLGVGAGDSVVGSDQYRELQKELIELKKQKAVLAKSEAKSKQDLQNEAAFRREAEQLWNERSEFHKTETEGLTQRIQELEGLLEQVQLRYNTTHESTRKDLLSLTTDREKIVRELKRLQDEVDLLVGKHHSRAEEMQNEMINLPEKTEDMHLLLLKYGEDLITTKVAKERLEERMRSEVAFLKSQIIGEQQAKESIEDQLNTENDALKEELSKHQKCKKELEREKLRRREMEGDQERQIQTQAHLQTQMEAHLKEKQNLERQLLEMKNKIRNLQQELDNTVAVQTDFVRLSQSLQMELEKIRQSEKEVRWQHEDDVDACQTCKISLNATKRKHHCRHCGKIFCSECVRKSVPSGPKQRLCKVCDVCHTLLNQNSAPYFSTEAPQGFQIEAIWGQTPEEAEFLSRELNIPYFTSRVDDVLLRKEVDLIVILCTPALHSQIAVKALGIGKHVIVQSPSGLNQDETLRMVQAAQYYPKLCSFLSNGLRFLPAVTKMKSAIQSGFIGARINLVDVRLNMGSIIGKKYSWLCDDVMGGGVLNVFGAHIIDLIHFLTEQSVTRVHGTVRTFTKTTKYIHGIRQIKSDDFVSFQMEMSGGTFASVTLSSQVCGFVQEFHVSGDEGRLIVRNGDLFGHQQDTSDEDIILFQDVSQCSSGLEDPLLPSIYLNGLSTMFSSLADLFRATAVDESNNAKFRSPSSDSKAKFATFNDAQHIQAVIEAIRTSSKERCWTKVTEKSEEEILMMLSENTF</sequence>
<dbReference type="Pfam" id="PF09311">
    <property type="entry name" value="Rab5-bind"/>
    <property type="match status" value="1"/>
</dbReference>
<feature type="compositionally biased region" description="Polar residues" evidence="17">
    <location>
        <begin position="382"/>
        <end position="398"/>
    </location>
</feature>
<comment type="caution">
    <text evidence="19">The sequence shown here is derived from an EMBL/GenBank/DDBJ whole genome shotgun (WGS) entry which is preliminary data.</text>
</comment>
<dbReference type="GO" id="GO:0015031">
    <property type="term" value="P:protein transport"/>
    <property type="evidence" value="ECO:0007669"/>
    <property type="project" value="UniProtKB-KW"/>
</dbReference>
<feature type="region of interest" description="Disordered" evidence="17">
    <location>
        <begin position="1"/>
        <end position="44"/>
    </location>
</feature>
<evidence type="ECO:0000313" key="20">
    <source>
        <dbReference type="Proteomes" id="UP000318571"/>
    </source>
</evidence>
<dbReference type="Pfam" id="PF03528">
    <property type="entry name" value="Rabaptin"/>
    <property type="match status" value="1"/>
</dbReference>
<keyword evidence="10" id="KW-0967">Endosome</keyword>
<keyword evidence="12" id="KW-0862">Zinc</keyword>
<comment type="similarity">
    <text evidence="3">Belongs to the rabaptin family.</text>
</comment>
<dbReference type="InterPro" id="IPR000306">
    <property type="entry name" value="Znf_FYVE"/>
</dbReference>
<dbReference type="EMBL" id="VCGU01000458">
    <property type="protein sequence ID" value="TRY63140.1"/>
    <property type="molecule type" value="Genomic_DNA"/>
</dbReference>
<dbReference type="InterPro" id="IPR013083">
    <property type="entry name" value="Znf_RING/FYVE/PHD"/>
</dbReference>
<evidence type="ECO:0000256" key="4">
    <source>
        <dbReference type="ARBA" id="ARBA00010928"/>
    </source>
</evidence>
<dbReference type="SUPFAM" id="SSF57903">
    <property type="entry name" value="FYVE/PHD zinc finger"/>
    <property type="match status" value="1"/>
</dbReference>
<dbReference type="Pfam" id="PF22725">
    <property type="entry name" value="GFO_IDH_MocA_C3"/>
    <property type="match status" value="1"/>
</dbReference>
<evidence type="ECO:0000259" key="18">
    <source>
        <dbReference type="PROSITE" id="PS50178"/>
    </source>
</evidence>
<dbReference type="PRINTS" id="PR01432">
    <property type="entry name" value="RABAPTIN"/>
</dbReference>
<evidence type="ECO:0000256" key="9">
    <source>
        <dbReference type="ARBA" id="ARBA00022723"/>
    </source>
</evidence>
<dbReference type="SUPFAM" id="SSF55347">
    <property type="entry name" value="Glyceraldehyde-3-phosphate dehydrogenase-like, C-terminal domain"/>
    <property type="match status" value="1"/>
</dbReference>
<feature type="domain" description="FYVE-type" evidence="18">
    <location>
        <begin position="784"/>
        <end position="842"/>
    </location>
</feature>
<dbReference type="SUPFAM" id="SSF51735">
    <property type="entry name" value="NAD(P)-binding Rossmann-fold domains"/>
    <property type="match status" value="1"/>
</dbReference>
<dbReference type="PANTHER" id="PTHR31179">
    <property type="entry name" value="RAB GTPASE-BINDING EFFECTOR PROTEIN"/>
    <property type="match status" value="1"/>
</dbReference>
<dbReference type="InterPro" id="IPR036291">
    <property type="entry name" value="NAD(P)-bd_dom_sf"/>
</dbReference>
<dbReference type="GO" id="GO:0005096">
    <property type="term" value="F:GTPase activator activity"/>
    <property type="evidence" value="ECO:0007669"/>
    <property type="project" value="InterPro"/>
</dbReference>
<gene>
    <name evidence="19" type="ORF">TCAL_00343</name>
</gene>
<dbReference type="InterPro" id="IPR055170">
    <property type="entry name" value="GFO_IDH_MocA-like_dom"/>
</dbReference>
<keyword evidence="6" id="KW-0963">Cytoplasm</keyword>
<keyword evidence="20" id="KW-1185">Reference proteome</keyword>
<evidence type="ECO:0000256" key="14">
    <source>
        <dbReference type="ARBA" id="ARBA00023054"/>
    </source>
</evidence>
<dbReference type="FunFam" id="1.20.5.730:FF:000005">
    <property type="entry name" value="RABaptiN (Rab effector)"/>
    <property type="match status" value="1"/>
</dbReference>
<evidence type="ECO:0000256" key="6">
    <source>
        <dbReference type="ARBA" id="ARBA00022490"/>
    </source>
</evidence>
<organism evidence="19 20">
    <name type="scientific">Tigriopus californicus</name>
    <name type="common">Marine copepod</name>
    <dbReference type="NCBI Taxonomy" id="6832"/>
    <lineage>
        <taxon>Eukaryota</taxon>
        <taxon>Metazoa</taxon>
        <taxon>Ecdysozoa</taxon>
        <taxon>Arthropoda</taxon>
        <taxon>Crustacea</taxon>
        <taxon>Multicrustacea</taxon>
        <taxon>Hexanauplia</taxon>
        <taxon>Copepoda</taxon>
        <taxon>Harpacticoida</taxon>
        <taxon>Harpacticidae</taxon>
        <taxon>Tigriopus</taxon>
    </lineage>
</organism>
<dbReference type="PROSITE" id="PS50178">
    <property type="entry name" value="ZF_FYVE"/>
    <property type="match status" value="1"/>
</dbReference>
<evidence type="ECO:0000256" key="16">
    <source>
        <dbReference type="SAM" id="Coils"/>
    </source>
</evidence>
<dbReference type="GO" id="GO:0005769">
    <property type="term" value="C:early endosome"/>
    <property type="evidence" value="ECO:0007669"/>
    <property type="project" value="UniProtKB-SubCell"/>
</dbReference>
<evidence type="ECO:0000256" key="15">
    <source>
        <dbReference type="PROSITE-ProRule" id="PRU00091"/>
    </source>
</evidence>
<dbReference type="SMART" id="SM00064">
    <property type="entry name" value="FYVE"/>
    <property type="match status" value="1"/>
</dbReference>
<dbReference type="InterPro" id="IPR011011">
    <property type="entry name" value="Znf_FYVE_PHD"/>
</dbReference>
<dbReference type="Gene3D" id="3.30.40.10">
    <property type="entry name" value="Zinc/RING finger domain, C3HC4 (zinc finger)"/>
    <property type="match status" value="1"/>
</dbReference>
<dbReference type="CDD" id="cd15739">
    <property type="entry name" value="FYVE_RABE_unchar"/>
    <property type="match status" value="1"/>
</dbReference>
<keyword evidence="13" id="KW-0653">Protein transport</keyword>
<feature type="compositionally biased region" description="Low complexity" evidence="17">
    <location>
        <begin position="419"/>
        <end position="441"/>
    </location>
</feature>
<feature type="coiled-coil region" evidence="16">
    <location>
        <begin position="540"/>
        <end position="599"/>
    </location>
</feature>
<evidence type="ECO:0000256" key="10">
    <source>
        <dbReference type="ARBA" id="ARBA00022753"/>
    </source>
</evidence>
<keyword evidence="8" id="KW-0254">Endocytosis</keyword>
<dbReference type="STRING" id="6832.A0A553NCG9"/>
<dbReference type="GO" id="GO:0006897">
    <property type="term" value="P:endocytosis"/>
    <property type="evidence" value="ECO:0007669"/>
    <property type="project" value="UniProtKB-KW"/>
</dbReference>
<dbReference type="InterPro" id="IPR015390">
    <property type="entry name" value="Rabaptin_Rab5-bd_dom"/>
</dbReference>
<reference evidence="19 20" key="1">
    <citation type="journal article" date="2018" name="Nat. Ecol. Evol.">
        <title>Genomic signatures of mitonuclear coevolution across populations of Tigriopus californicus.</title>
        <authorList>
            <person name="Barreto F.S."/>
            <person name="Watson E.T."/>
            <person name="Lima T.G."/>
            <person name="Willett C.S."/>
            <person name="Edmands S."/>
            <person name="Li W."/>
            <person name="Burton R.S."/>
        </authorList>
    </citation>
    <scope>NUCLEOTIDE SEQUENCE [LARGE SCALE GENOMIC DNA]</scope>
    <source>
        <strain evidence="19 20">San Diego</strain>
    </source>
</reference>
<keyword evidence="9" id="KW-0479">Metal-binding</keyword>
<dbReference type="InterPro" id="IPR000683">
    <property type="entry name" value="Gfo/Idh/MocA-like_OxRdtase_N"/>
</dbReference>
<evidence type="ECO:0000313" key="19">
    <source>
        <dbReference type="EMBL" id="TRY63140.1"/>
    </source>
</evidence>
<dbReference type="PANTHER" id="PTHR31179:SF7">
    <property type="entry name" value="FYVE-TYPE DOMAIN-CONTAINING PROTEIN"/>
    <property type="match status" value="1"/>
</dbReference>
<dbReference type="Gene3D" id="3.30.360.10">
    <property type="entry name" value="Dihydrodipicolinate Reductase, domain 2"/>
    <property type="match status" value="1"/>
</dbReference>
<dbReference type="Pfam" id="PF01408">
    <property type="entry name" value="GFO_IDH_MocA"/>
    <property type="match status" value="1"/>
</dbReference>
<evidence type="ECO:0000256" key="12">
    <source>
        <dbReference type="ARBA" id="ARBA00022833"/>
    </source>
</evidence>
<evidence type="ECO:0000256" key="17">
    <source>
        <dbReference type="SAM" id="MobiDB-lite"/>
    </source>
</evidence>
<feature type="coiled-coil region" evidence="16">
    <location>
        <begin position="57"/>
        <end position="147"/>
    </location>
</feature>
<dbReference type="GO" id="GO:0008083">
    <property type="term" value="F:growth factor activity"/>
    <property type="evidence" value="ECO:0007669"/>
    <property type="project" value="InterPro"/>
</dbReference>
<feature type="coiled-coil region" evidence="16">
    <location>
        <begin position="664"/>
        <end position="754"/>
    </location>
</feature>
<dbReference type="AlphaFoldDB" id="A0A553NCG9"/>
<dbReference type="Proteomes" id="UP000318571">
    <property type="component" value="Chromosome 10"/>
</dbReference>
<dbReference type="OMA" id="XDLKRQN"/>
<dbReference type="InterPro" id="IPR003914">
    <property type="entry name" value="Rabaptin"/>
</dbReference>
<dbReference type="Pfam" id="PF01363">
    <property type="entry name" value="FYVE"/>
    <property type="match status" value="1"/>
</dbReference>
<dbReference type="Gene3D" id="3.40.50.720">
    <property type="entry name" value="NAD(P)-binding Rossmann-like Domain"/>
    <property type="match status" value="1"/>
</dbReference>
<proteinExistence type="inferred from homology"/>
<dbReference type="InterPro" id="IPR018514">
    <property type="entry name" value="Rabaptin_CC"/>
</dbReference>
<dbReference type="InterPro" id="IPR017455">
    <property type="entry name" value="Znf_FYVE-rel"/>
</dbReference>